<dbReference type="PANTHER" id="PTHR32552">
    <property type="entry name" value="FERRICHROME IRON RECEPTOR-RELATED"/>
    <property type="match status" value="1"/>
</dbReference>
<evidence type="ECO:0000256" key="9">
    <source>
        <dbReference type="ARBA" id="ARBA00023237"/>
    </source>
</evidence>
<dbReference type="GO" id="GO:0038023">
    <property type="term" value="F:signaling receptor activity"/>
    <property type="evidence" value="ECO:0007669"/>
    <property type="project" value="InterPro"/>
</dbReference>
<gene>
    <name evidence="15" type="ORF">EDC62_0127</name>
</gene>
<evidence type="ECO:0000259" key="14">
    <source>
        <dbReference type="Pfam" id="PF07715"/>
    </source>
</evidence>
<reference evidence="15 16" key="1">
    <citation type="submission" date="2018-11" db="EMBL/GenBank/DDBJ databases">
        <title>Genomic Encyclopedia of Type Strains, Phase IV (KMG-IV): sequencing the most valuable type-strain genomes for metagenomic binning, comparative biology and taxonomic classification.</title>
        <authorList>
            <person name="Goeker M."/>
        </authorList>
    </citation>
    <scope>NUCLEOTIDE SEQUENCE [LARGE SCALE GENOMIC DNA]</scope>
    <source>
        <strain evidence="15 16">DSM 101684</strain>
    </source>
</reference>
<dbReference type="InterPro" id="IPR012910">
    <property type="entry name" value="Plug_dom"/>
</dbReference>
<keyword evidence="9 10" id="KW-0998">Cell outer membrane</keyword>
<dbReference type="PROSITE" id="PS52016">
    <property type="entry name" value="TONB_DEPENDENT_REC_3"/>
    <property type="match status" value="1"/>
</dbReference>
<dbReference type="AlphaFoldDB" id="A0A3N4UQT5"/>
<evidence type="ECO:0000256" key="12">
    <source>
        <dbReference type="SAM" id="SignalP"/>
    </source>
</evidence>
<evidence type="ECO:0000256" key="5">
    <source>
        <dbReference type="ARBA" id="ARBA00022692"/>
    </source>
</evidence>
<accession>A0A3N4UQT5</accession>
<keyword evidence="6 11" id="KW-0798">TonB box</keyword>
<dbReference type="GO" id="GO:0015891">
    <property type="term" value="P:siderophore transport"/>
    <property type="evidence" value="ECO:0007669"/>
    <property type="project" value="InterPro"/>
</dbReference>
<feature type="domain" description="TonB-dependent receptor plug" evidence="14">
    <location>
        <begin position="66"/>
        <end position="164"/>
    </location>
</feature>
<evidence type="ECO:0000256" key="6">
    <source>
        <dbReference type="ARBA" id="ARBA00023077"/>
    </source>
</evidence>
<feature type="signal peptide" evidence="12">
    <location>
        <begin position="1"/>
        <end position="33"/>
    </location>
</feature>
<dbReference type="InterPro" id="IPR000531">
    <property type="entry name" value="Beta-barrel_TonB"/>
</dbReference>
<evidence type="ECO:0000313" key="16">
    <source>
        <dbReference type="Proteomes" id="UP000272193"/>
    </source>
</evidence>
<dbReference type="InterPro" id="IPR037066">
    <property type="entry name" value="Plug_dom_sf"/>
</dbReference>
<dbReference type="Gene3D" id="2.40.170.20">
    <property type="entry name" value="TonB-dependent receptor, beta-barrel domain"/>
    <property type="match status" value="1"/>
</dbReference>
<evidence type="ECO:0000256" key="7">
    <source>
        <dbReference type="ARBA" id="ARBA00023136"/>
    </source>
</evidence>
<evidence type="ECO:0000256" key="10">
    <source>
        <dbReference type="PROSITE-ProRule" id="PRU01360"/>
    </source>
</evidence>
<keyword evidence="4 10" id="KW-1134">Transmembrane beta strand</keyword>
<evidence type="ECO:0000256" key="3">
    <source>
        <dbReference type="ARBA" id="ARBA00022448"/>
    </source>
</evidence>
<evidence type="ECO:0000256" key="1">
    <source>
        <dbReference type="ARBA" id="ARBA00004571"/>
    </source>
</evidence>
<dbReference type="PANTHER" id="PTHR32552:SF83">
    <property type="entry name" value="BLR3904 PROTEIN"/>
    <property type="match status" value="1"/>
</dbReference>
<dbReference type="Gene3D" id="2.170.130.10">
    <property type="entry name" value="TonB-dependent receptor, plug domain"/>
    <property type="match status" value="1"/>
</dbReference>
<organism evidence="15 16">
    <name type="scientific">Tibeticola sediminis</name>
    <dbReference type="NCBI Taxonomy" id="1917811"/>
    <lineage>
        <taxon>Bacteria</taxon>
        <taxon>Pseudomonadati</taxon>
        <taxon>Pseudomonadota</taxon>
        <taxon>Betaproteobacteria</taxon>
        <taxon>Burkholderiales</taxon>
        <taxon>Comamonadaceae</taxon>
        <taxon>Tibeticola</taxon>
    </lineage>
</organism>
<dbReference type="InterPro" id="IPR036942">
    <property type="entry name" value="Beta-barrel_TonB_sf"/>
</dbReference>
<keyword evidence="12" id="KW-0732">Signal</keyword>
<keyword evidence="7 10" id="KW-0472">Membrane</keyword>
<name>A0A3N4UQT5_9BURK</name>
<evidence type="ECO:0000256" key="8">
    <source>
        <dbReference type="ARBA" id="ARBA00023170"/>
    </source>
</evidence>
<dbReference type="InterPro" id="IPR010105">
    <property type="entry name" value="TonB_sidphr_rcpt"/>
</dbReference>
<protein>
    <submittedName>
        <fullName evidence="15">Iron complex outermembrane receptor protein</fullName>
    </submittedName>
</protein>
<dbReference type="GO" id="GO:0015344">
    <property type="term" value="F:siderophore uptake transmembrane transporter activity"/>
    <property type="evidence" value="ECO:0007669"/>
    <property type="project" value="TreeGrafter"/>
</dbReference>
<dbReference type="GO" id="GO:0009279">
    <property type="term" value="C:cell outer membrane"/>
    <property type="evidence" value="ECO:0007669"/>
    <property type="project" value="UniProtKB-SubCell"/>
</dbReference>
<keyword evidence="3 10" id="KW-0813">Transport</keyword>
<dbReference type="NCBIfam" id="TIGR01783">
    <property type="entry name" value="TonB-siderophor"/>
    <property type="match status" value="1"/>
</dbReference>
<sequence>MASLQPKSPRNRQFASANWSLSAIVLAAQAALAQTEPPAATLAPVTVSAPRPAPAADVTGFGAWPLRELPLSAQVIDREAIDLWGAQRLADLTRLDASVSDAYNAPGYWDFLTVRGFVIDNRTNYRREGLPISAETTIPLDNKERVEILKGTSGLQAGVSAPGGLVNYVVKRPTDETLREARLQFTERRSLLAAVDLGGRFGPQDAYGYRLNLATESLRPLTRNLDGNRNLAALALDWRANADTLVEAEVEASRKHQPSQQAFSLLGDRLPPPVDPRLNLNNQPWSQPSDFQALTGSVRLTQQIDADWRWSAQLGSQRLKSNDRIAYAFGCSAENRYDRFCSDGSFDLYDYRSEDEYRTQQAARADLRGTVAWGGITHELGFGLLASQLRNHFQPQAYNWVGTGTVDGLSVVPPDPTPADPNTNRDERSLEFALTDTMRFSPRATLWLGLRHTRLSRDSIRTDGRRATHYTQGITTPWVALSYRLTPALQAYASYGEGVESQVVPNKPSQYLNAGQALPALKSRQWEAGLKGGEEREGALGWQIALFRIQRPMSNLDACARLGLSPCLGQYDGEAIHRGVEASAHWKHGPWQLGASATLLDARREGSLIEPETNGQRPTNVPRAVLRAQASWQAAEVPGLSLAALLAHEGPRQVLPDGSMTLPGWTTVDASLRYQTRARTTLLTWTAGIDNLFDRRYWKESPFQYGHVYLYPGAARTARFGLSARF</sequence>
<feature type="domain" description="TonB-dependent receptor-like beta-barrel" evidence="13">
    <location>
        <begin position="254"/>
        <end position="692"/>
    </location>
</feature>
<evidence type="ECO:0000256" key="2">
    <source>
        <dbReference type="ARBA" id="ARBA00009810"/>
    </source>
</evidence>
<dbReference type="EMBL" id="RKQL01000001">
    <property type="protein sequence ID" value="RPE72438.1"/>
    <property type="molecule type" value="Genomic_DNA"/>
</dbReference>
<keyword evidence="8 15" id="KW-0675">Receptor</keyword>
<proteinExistence type="inferred from homology"/>
<evidence type="ECO:0000313" key="15">
    <source>
        <dbReference type="EMBL" id="RPE72438.1"/>
    </source>
</evidence>
<feature type="chain" id="PRO_5018101843" evidence="12">
    <location>
        <begin position="34"/>
        <end position="726"/>
    </location>
</feature>
<dbReference type="Pfam" id="PF00593">
    <property type="entry name" value="TonB_dep_Rec_b-barrel"/>
    <property type="match status" value="1"/>
</dbReference>
<comment type="caution">
    <text evidence="15">The sequence shown here is derived from an EMBL/GenBank/DDBJ whole genome shotgun (WGS) entry which is preliminary data.</text>
</comment>
<keyword evidence="5 10" id="KW-0812">Transmembrane</keyword>
<dbReference type="Pfam" id="PF07715">
    <property type="entry name" value="Plug"/>
    <property type="match status" value="1"/>
</dbReference>
<evidence type="ECO:0000256" key="11">
    <source>
        <dbReference type="RuleBase" id="RU003357"/>
    </source>
</evidence>
<evidence type="ECO:0000259" key="13">
    <source>
        <dbReference type="Pfam" id="PF00593"/>
    </source>
</evidence>
<dbReference type="CDD" id="cd01347">
    <property type="entry name" value="ligand_gated_channel"/>
    <property type="match status" value="1"/>
</dbReference>
<dbReference type="Proteomes" id="UP000272193">
    <property type="component" value="Unassembled WGS sequence"/>
</dbReference>
<evidence type="ECO:0000256" key="4">
    <source>
        <dbReference type="ARBA" id="ARBA00022452"/>
    </source>
</evidence>
<dbReference type="InterPro" id="IPR039426">
    <property type="entry name" value="TonB-dep_rcpt-like"/>
</dbReference>
<keyword evidence="16" id="KW-1185">Reference proteome</keyword>
<comment type="similarity">
    <text evidence="2 10 11">Belongs to the TonB-dependent receptor family.</text>
</comment>
<comment type="subcellular location">
    <subcellularLocation>
        <location evidence="1 10">Cell outer membrane</location>
        <topology evidence="1 10">Multi-pass membrane protein</topology>
    </subcellularLocation>
</comment>
<dbReference type="OrthoDB" id="8732650at2"/>
<dbReference type="SUPFAM" id="SSF56935">
    <property type="entry name" value="Porins"/>
    <property type="match status" value="1"/>
</dbReference>